<dbReference type="EMBL" id="JACAZH010000006">
    <property type="protein sequence ID" value="KAF7367027.1"/>
    <property type="molecule type" value="Genomic_DNA"/>
</dbReference>
<dbReference type="AlphaFoldDB" id="A0A8H6YY06"/>
<keyword evidence="3" id="KW-1185">Reference proteome</keyword>
<keyword evidence="1" id="KW-1133">Transmembrane helix</keyword>
<comment type="caution">
    <text evidence="2">The sequence shown here is derived from an EMBL/GenBank/DDBJ whole genome shotgun (WGS) entry which is preliminary data.</text>
</comment>
<proteinExistence type="predicted"/>
<keyword evidence="1" id="KW-0812">Transmembrane</keyword>
<organism evidence="2 3">
    <name type="scientific">Mycena sanguinolenta</name>
    <dbReference type="NCBI Taxonomy" id="230812"/>
    <lineage>
        <taxon>Eukaryota</taxon>
        <taxon>Fungi</taxon>
        <taxon>Dikarya</taxon>
        <taxon>Basidiomycota</taxon>
        <taxon>Agaricomycotina</taxon>
        <taxon>Agaricomycetes</taxon>
        <taxon>Agaricomycetidae</taxon>
        <taxon>Agaricales</taxon>
        <taxon>Marasmiineae</taxon>
        <taxon>Mycenaceae</taxon>
        <taxon>Mycena</taxon>
    </lineage>
</organism>
<evidence type="ECO:0000256" key="1">
    <source>
        <dbReference type="SAM" id="Phobius"/>
    </source>
</evidence>
<protein>
    <submittedName>
        <fullName evidence="2">Uncharacterized protein</fullName>
    </submittedName>
</protein>
<gene>
    <name evidence="2" type="ORF">MSAN_00961900</name>
</gene>
<dbReference type="Proteomes" id="UP000623467">
    <property type="component" value="Unassembled WGS sequence"/>
</dbReference>
<accession>A0A8H6YY06</accession>
<reference evidence="2" key="1">
    <citation type="submission" date="2020-05" db="EMBL/GenBank/DDBJ databases">
        <title>Mycena genomes resolve the evolution of fungal bioluminescence.</title>
        <authorList>
            <person name="Tsai I.J."/>
        </authorList>
    </citation>
    <scope>NUCLEOTIDE SEQUENCE</scope>
    <source>
        <strain evidence="2">160909Yilan</strain>
    </source>
</reference>
<name>A0A8H6YY06_9AGAR</name>
<feature type="transmembrane region" description="Helical" evidence="1">
    <location>
        <begin position="42"/>
        <end position="62"/>
    </location>
</feature>
<evidence type="ECO:0000313" key="3">
    <source>
        <dbReference type="Proteomes" id="UP000623467"/>
    </source>
</evidence>
<keyword evidence="1" id="KW-0472">Membrane</keyword>
<sequence length="203" mass="22139">MVSLMFLGIDEGAPHGGAHDAVLGGGEHLVGGGHPTSFYLDFFRGLSFVPYALLLSIVLLWLSQSCFRSSFRTKIPRKPAPGPQRARLSSIQLSHEIGVDIALITPLRNQCLLARPSVVPSALIPCSGVAASASPSAFAVTSLSASVRVVRRLVLFCRDCLRIAVSVRRHQSLRVLTRHPPPRSHELVALRDRLCIAVRMHRR</sequence>
<evidence type="ECO:0000313" key="2">
    <source>
        <dbReference type="EMBL" id="KAF7367027.1"/>
    </source>
</evidence>